<evidence type="ECO:0000256" key="2">
    <source>
        <dbReference type="ARBA" id="ARBA00022467"/>
    </source>
</evidence>
<dbReference type="InterPro" id="IPR029006">
    <property type="entry name" value="ADF-H/Gelsolin-like_dom_sf"/>
</dbReference>
<dbReference type="CDD" id="cd11290">
    <property type="entry name" value="gelsolin_S1_like"/>
    <property type="match status" value="1"/>
</dbReference>
<proteinExistence type="inferred from homology"/>
<dbReference type="CDD" id="cd11288">
    <property type="entry name" value="gelsolin_S5_like"/>
    <property type="match status" value="1"/>
</dbReference>
<evidence type="ECO:0000313" key="7">
    <source>
        <dbReference type="RefSeq" id="XP_053077653.1"/>
    </source>
</evidence>
<feature type="domain" description="HP" evidence="5">
    <location>
        <begin position="981"/>
        <end position="1047"/>
    </location>
</feature>
<keyword evidence="6" id="KW-1185">Reference proteome</keyword>
<feature type="region of interest" description="Disordered" evidence="4">
    <location>
        <begin position="860"/>
        <end position="886"/>
    </location>
</feature>
<feature type="compositionally biased region" description="Polar residues" evidence="4">
    <location>
        <begin position="970"/>
        <end position="985"/>
    </location>
</feature>
<protein>
    <submittedName>
        <fullName evidence="7">Villin-like protein isoform X1</fullName>
    </submittedName>
</protein>
<dbReference type="PRINTS" id="PR00597">
    <property type="entry name" value="GELSOLIN"/>
</dbReference>
<feature type="compositionally biased region" description="Polar residues" evidence="4">
    <location>
        <begin position="946"/>
        <end position="960"/>
    </location>
</feature>
<dbReference type="Pfam" id="PF00626">
    <property type="entry name" value="Gelsolin"/>
    <property type="match status" value="6"/>
</dbReference>
<dbReference type="PROSITE" id="PS51089">
    <property type="entry name" value="HP"/>
    <property type="match status" value="1"/>
</dbReference>
<name>A0ABM3Q147_ACIJB</name>
<dbReference type="SMART" id="SM00262">
    <property type="entry name" value="GEL"/>
    <property type="match status" value="6"/>
</dbReference>
<dbReference type="RefSeq" id="XP_053077653.1">
    <property type="nucleotide sequence ID" value="XM_053221678.1"/>
</dbReference>
<dbReference type="InterPro" id="IPR003128">
    <property type="entry name" value="Villin_headpiece"/>
</dbReference>
<gene>
    <name evidence="7" type="primary">VILL</name>
</gene>
<evidence type="ECO:0000259" key="5">
    <source>
        <dbReference type="PROSITE" id="PS51089"/>
    </source>
</evidence>
<feature type="region of interest" description="Disordered" evidence="4">
    <location>
        <begin position="931"/>
        <end position="988"/>
    </location>
</feature>
<dbReference type="PANTHER" id="PTHR11977">
    <property type="entry name" value="VILLIN"/>
    <property type="match status" value="1"/>
</dbReference>
<dbReference type="Pfam" id="PF02209">
    <property type="entry name" value="VHP"/>
    <property type="match status" value="1"/>
</dbReference>
<dbReference type="InterPro" id="IPR007123">
    <property type="entry name" value="Gelsolin-like_dom"/>
</dbReference>
<evidence type="ECO:0000256" key="1">
    <source>
        <dbReference type="ARBA" id="ARBA00008418"/>
    </source>
</evidence>
<dbReference type="Gene3D" id="1.10.950.10">
    <property type="entry name" value="Villin headpiece domain"/>
    <property type="match status" value="1"/>
</dbReference>
<sequence length="1047" mass="116547">MFKTHPCPQSLALFQEHDHRRQTCSLFAKPLCQGLSCFAAICDLRAPRMKGLFYADSALESCRWGEFLPGAQSTGGRGLRTLALVSSLVPTWPRMDVNKGLPATESRRDLHVWIIERVMEGRWLGDGPAELSLGTLLSQNLRMAPVPEKAYGNFFEEHCYIVLHVPQSLKATQGACSDLHYWAGKEAGAEAQDAAEAFVQQLQETLGGATVQHREAQGHESDCFRSYFRSGIIYRRGGLASALTHVETNLYNIQRLLHVQGRKHVSAAEVELSWSSFNKGDIFLLDLGKVMIQWNGPETSIPEKARGLALTCSLRDRERGGRAQIGVVDDEVEATDLMRIMEAVLGCRVGNVPATRPDKSVNQLQKASVRLYHVCEKDEDLVIQELATCPLTQDLLWEEDYYILDQGGFKIYVWQGRLSSLQEKKAAFSRALRFIQAKGYPTYTNVEVVNDGAESASFKQLFQSWSTKQRGNKNFGRLSKSIQVRPDVGKLQSQPELAAQLRMVDDASGKVEVWCIQDLGRQPVDPERHAQLCAGNCYLVLYTYQRMGHVQYILYLWRGHRATTRDVKALNCNAEELDLMYRGALVQEHVTMGSETPHFLAIFQGQLVVFQGHTGHDGKEQPAPATRLFHVQGTDSCNTRTVEVPARASALNSHDIFLLVTASICYLWFGKGCSGDQREMARTAVSAVSGENKETVLEGQEPPGFWEALGGLAPYPSNKRLPEDVSGFQPRLFECSSHMGHLVLTEMVFFSQEDLDKYDIMLLDTWQEIFLWLGEAASKWKKEAVDWGQEYLKTHPAGRSPATPIVVIKQGHEPPTFTGWFLAWDPYKWTNDQSYKEVVDGSLGAMPAICEITAVSTGFSRPAPSQLPPGSRLGRHDPDGQNGQERSQALVDGRVCSGGKRPSGLSVASAWEPLLHTPSLSPLSEQELNDFQLSRGPSNGGADPLTLQTLKGSQDGSGNELQPGPKAGDASTNSHHSSPRPTINGSLPRERLMHQAVEDLPEGVDPARKEFYLSDSDFQEIFGKSKEEFYSMAKWRQQQEKKQLGFF</sequence>
<dbReference type="GeneID" id="106966689"/>
<evidence type="ECO:0000256" key="3">
    <source>
        <dbReference type="ARBA" id="ARBA00023203"/>
    </source>
</evidence>
<dbReference type="InterPro" id="IPR036886">
    <property type="entry name" value="Villin_headpiece_dom_sf"/>
</dbReference>
<dbReference type="InterPro" id="IPR036180">
    <property type="entry name" value="Gelsolin-like_dom_sf"/>
</dbReference>
<keyword evidence="2" id="KW-0117">Actin capping</keyword>
<dbReference type="SUPFAM" id="SSF55753">
    <property type="entry name" value="Actin depolymerizing proteins"/>
    <property type="match status" value="4"/>
</dbReference>
<dbReference type="CDD" id="cd11291">
    <property type="entry name" value="gelsolin_S6_like"/>
    <property type="match status" value="1"/>
</dbReference>
<dbReference type="CDD" id="cd11289">
    <property type="entry name" value="gelsolin_S2_like"/>
    <property type="match status" value="1"/>
</dbReference>
<dbReference type="SUPFAM" id="SSF82754">
    <property type="entry name" value="C-terminal, gelsolin-like domain of Sec23/24"/>
    <property type="match status" value="2"/>
</dbReference>
<reference evidence="7" key="1">
    <citation type="submission" date="2025-08" db="UniProtKB">
        <authorList>
            <consortium name="RefSeq"/>
        </authorList>
    </citation>
    <scope>IDENTIFICATION</scope>
    <source>
        <tissue evidence="7">Blood</tissue>
    </source>
</reference>
<comment type="similarity">
    <text evidence="1">Belongs to the villin/gelsolin family.</text>
</comment>
<dbReference type="Proteomes" id="UP001652583">
    <property type="component" value="Chromosome C2"/>
</dbReference>
<accession>A0ABM3Q147</accession>
<keyword evidence="3" id="KW-0009">Actin-binding</keyword>
<dbReference type="CDD" id="cd11293">
    <property type="entry name" value="gelsolin_S4_like"/>
    <property type="match status" value="1"/>
</dbReference>
<evidence type="ECO:0000313" key="6">
    <source>
        <dbReference type="Proteomes" id="UP001652583"/>
    </source>
</evidence>
<dbReference type="SMART" id="SM00153">
    <property type="entry name" value="VHP"/>
    <property type="match status" value="1"/>
</dbReference>
<dbReference type="CDD" id="cd11292">
    <property type="entry name" value="gelsolin_S3_like"/>
    <property type="match status" value="1"/>
</dbReference>
<evidence type="ECO:0000256" key="4">
    <source>
        <dbReference type="SAM" id="MobiDB-lite"/>
    </source>
</evidence>
<dbReference type="Gene3D" id="3.40.20.10">
    <property type="entry name" value="Severin"/>
    <property type="match status" value="6"/>
</dbReference>
<dbReference type="PANTHER" id="PTHR11977:SF30">
    <property type="entry name" value="VILLIN-LIKE PROTEIN"/>
    <property type="match status" value="1"/>
</dbReference>
<dbReference type="SUPFAM" id="SSF47050">
    <property type="entry name" value="VHP, Villin headpiece domain"/>
    <property type="match status" value="1"/>
</dbReference>
<organism evidence="6 7">
    <name type="scientific">Acinonyx jubatus</name>
    <name type="common">Cheetah</name>
    <dbReference type="NCBI Taxonomy" id="32536"/>
    <lineage>
        <taxon>Eukaryota</taxon>
        <taxon>Metazoa</taxon>
        <taxon>Chordata</taxon>
        <taxon>Craniata</taxon>
        <taxon>Vertebrata</taxon>
        <taxon>Euteleostomi</taxon>
        <taxon>Mammalia</taxon>
        <taxon>Eutheria</taxon>
        <taxon>Laurasiatheria</taxon>
        <taxon>Carnivora</taxon>
        <taxon>Feliformia</taxon>
        <taxon>Felidae</taxon>
        <taxon>Felinae</taxon>
        <taxon>Acinonyx</taxon>
    </lineage>
</organism>
<dbReference type="InterPro" id="IPR007122">
    <property type="entry name" value="Villin/Gelsolin"/>
</dbReference>